<dbReference type="PANTHER" id="PTHR11067">
    <property type="entry name" value="INOSINE TRIPHOSPHATE PYROPHOSPHATASE/HAM1 PROTEIN"/>
    <property type="match status" value="1"/>
</dbReference>
<comment type="cofactor">
    <cofactor evidence="10">
        <name>Mg(2+)</name>
        <dbReference type="ChEBI" id="CHEBI:18420"/>
    </cofactor>
    <text evidence="10">Binds 1 Mg(2+) ion per subunit.</text>
</comment>
<dbReference type="GO" id="GO:0009146">
    <property type="term" value="P:purine nucleoside triphosphate catabolic process"/>
    <property type="evidence" value="ECO:0007669"/>
    <property type="project" value="UniProtKB-UniRule"/>
</dbReference>
<dbReference type="EC" id="3.6.1.66" evidence="10"/>
<keyword evidence="3 10" id="KW-0479">Metal-binding</keyword>
<comment type="catalytic activity">
    <reaction evidence="8 10">
        <text>dITP + H2O = dIMP + diphosphate + H(+)</text>
        <dbReference type="Rhea" id="RHEA:28342"/>
        <dbReference type="ChEBI" id="CHEBI:15377"/>
        <dbReference type="ChEBI" id="CHEBI:15378"/>
        <dbReference type="ChEBI" id="CHEBI:33019"/>
        <dbReference type="ChEBI" id="CHEBI:61194"/>
        <dbReference type="ChEBI" id="CHEBI:61382"/>
        <dbReference type="EC" id="3.6.1.66"/>
    </reaction>
</comment>
<dbReference type="EMBL" id="MTBC01000003">
    <property type="protein sequence ID" value="OQD43438.1"/>
    <property type="molecule type" value="Genomic_DNA"/>
</dbReference>
<dbReference type="SUPFAM" id="SSF52972">
    <property type="entry name" value="ITPase-like"/>
    <property type="match status" value="1"/>
</dbReference>
<evidence type="ECO:0000256" key="5">
    <source>
        <dbReference type="ARBA" id="ARBA00022801"/>
    </source>
</evidence>
<dbReference type="GO" id="GO:0005829">
    <property type="term" value="C:cytosol"/>
    <property type="evidence" value="ECO:0007669"/>
    <property type="project" value="TreeGrafter"/>
</dbReference>
<feature type="binding site" evidence="10">
    <location>
        <begin position="176"/>
        <end position="177"/>
    </location>
    <ligand>
        <name>substrate</name>
    </ligand>
</feature>
<evidence type="ECO:0000256" key="10">
    <source>
        <dbReference type="HAMAP-Rule" id="MF_01405"/>
    </source>
</evidence>
<comment type="caution">
    <text evidence="12">The sequence shown here is derived from an EMBL/GenBank/DDBJ whole genome shotgun (WGS) entry which is preliminary data.</text>
</comment>
<dbReference type="GO" id="GO:0035870">
    <property type="term" value="F:dITP diphosphatase activity"/>
    <property type="evidence" value="ECO:0007669"/>
    <property type="project" value="UniProtKB-UniRule"/>
</dbReference>
<feature type="binding site" evidence="10">
    <location>
        <begin position="148"/>
        <end position="151"/>
    </location>
    <ligand>
        <name>substrate</name>
    </ligand>
</feature>
<feature type="binding site" evidence="10">
    <location>
        <position position="69"/>
    </location>
    <ligand>
        <name>substrate</name>
    </ligand>
</feature>
<comment type="function">
    <text evidence="10">Pyrophosphatase that catalyzes the hydrolysis of nucleoside triphosphates to their monophosphate derivatives, with a high preference for the non-canonical purine nucleotides XTP (xanthosine triphosphate), dITP (deoxyinosine triphosphate) and ITP. Seems to function as a house-cleaning enzyme that removes non-canonical purine nucleotides from the nucleotide pool, thus preventing their incorporation into DNA/RNA and avoiding chromosomal lesions.</text>
</comment>
<dbReference type="NCBIfam" id="NF011398">
    <property type="entry name" value="PRK14823.1"/>
    <property type="match status" value="1"/>
</dbReference>
<evidence type="ECO:0000256" key="3">
    <source>
        <dbReference type="ARBA" id="ARBA00022723"/>
    </source>
</evidence>
<evidence type="ECO:0000256" key="11">
    <source>
        <dbReference type="RuleBase" id="RU003781"/>
    </source>
</evidence>
<dbReference type="GO" id="GO:0017111">
    <property type="term" value="F:ribonucleoside triphosphate phosphatase activity"/>
    <property type="evidence" value="ECO:0007669"/>
    <property type="project" value="InterPro"/>
</dbReference>
<dbReference type="GO" id="GO:0036222">
    <property type="term" value="F:XTP diphosphatase activity"/>
    <property type="evidence" value="ECO:0007669"/>
    <property type="project" value="UniProtKB-UniRule"/>
</dbReference>
<evidence type="ECO:0000313" key="12">
    <source>
        <dbReference type="EMBL" id="OQD43438.1"/>
    </source>
</evidence>
<evidence type="ECO:0000256" key="2">
    <source>
        <dbReference type="ARBA" id="ARBA00011738"/>
    </source>
</evidence>
<comment type="subunit">
    <text evidence="2 10">Homodimer.</text>
</comment>
<dbReference type="GO" id="GO:0009117">
    <property type="term" value="P:nucleotide metabolic process"/>
    <property type="evidence" value="ECO:0007669"/>
    <property type="project" value="UniProtKB-KW"/>
</dbReference>
<dbReference type="InterPro" id="IPR002637">
    <property type="entry name" value="RdgB/HAM1"/>
</dbReference>
<accession>A0A1V6LTF5</accession>
<organism evidence="12 13">
    <name type="scientific">Croceivirga radicis</name>
    <dbReference type="NCBI Taxonomy" id="1929488"/>
    <lineage>
        <taxon>Bacteria</taxon>
        <taxon>Pseudomonadati</taxon>
        <taxon>Bacteroidota</taxon>
        <taxon>Flavobacteriia</taxon>
        <taxon>Flavobacteriales</taxon>
        <taxon>Flavobacteriaceae</taxon>
        <taxon>Croceivirga</taxon>
    </lineage>
</organism>
<dbReference type="InterPro" id="IPR029001">
    <property type="entry name" value="ITPase-like_fam"/>
</dbReference>
<dbReference type="GO" id="GO:0036220">
    <property type="term" value="F:ITP diphosphatase activity"/>
    <property type="evidence" value="ECO:0007669"/>
    <property type="project" value="UniProtKB-UniRule"/>
</dbReference>
<keyword evidence="5 10" id="KW-0378">Hydrolase</keyword>
<protein>
    <recommendedName>
        <fullName evidence="10">dITP/XTP pyrophosphatase</fullName>
        <ecNumber evidence="10">3.6.1.66</ecNumber>
    </recommendedName>
    <alternativeName>
        <fullName evidence="10">Non-canonical purine NTP pyrophosphatase</fullName>
    </alternativeName>
    <alternativeName>
        <fullName evidence="10">Non-standard purine NTP pyrophosphatase</fullName>
    </alternativeName>
    <alternativeName>
        <fullName evidence="10">Nucleoside-triphosphate diphosphatase</fullName>
    </alternativeName>
    <alternativeName>
        <fullName evidence="10">Nucleoside-triphosphate pyrophosphatase</fullName>
        <shortName evidence="10">NTPase</shortName>
    </alternativeName>
</protein>
<comment type="catalytic activity">
    <reaction evidence="10">
        <text>ITP + H2O = IMP + diphosphate + H(+)</text>
        <dbReference type="Rhea" id="RHEA:29399"/>
        <dbReference type="ChEBI" id="CHEBI:15377"/>
        <dbReference type="ChEBI" id="CHEBI:15378"/>
        <dbReference type="ChEBI" id="CHEBI:33019"/>
        <dbReference type="ChEBI" id="CHEBI:58053"/>
        <dbReference type="ChEBI" id="CHEBI:61402"/>
        <dbReference type="EC" id="3.6.1.66"/>
    </reaction>
</comment>
<dbReference type="Pfam" id="PF01725">
    <property type="entry name" value="Ham1p_like"/>
    <property type="match status" value="1"/>
</dbReference>
<dbReference type="OrthoDB" id="9807456at2"/>
<keyword evidence="6 10" id="KW-0460">Magnesium</keyword>
<dbReference type="GO" id="GO:0046872">
    <property type="term" value="F:metal ion binding"/>
    <property type="evidence" value="ECO:0007669"/>
    <property type="project" value="UniProtKB-KW"/>
</dbReference>
<proteinExistence type="inferred from homology"/>
<dbReference type="Proteomes" id="UP000191680">
    <property type="component" value="Unassembled WGS sequence"/>
</dbReference>
<gene>
    <name evidence="12" type="ORF">BUL40_06305</name>
</gene>
<dbReference type="CDD" id="cd00515">
    <property type="entry name" value="HAM1"/>
    <property type="match status" value="1"/>
</dbReference>
<evidence type="ECO:0000313" key="13">
    <source>
        <dbReference type="Proteomes" id="UP000191680"/>
    </source>
</evidence>
<feature type="binding site" evidence="10">
    <location>
        <position position="68"/>
    </location>
    <ligand>
        <name>Mg(2+)</name>
        <dbReference type="ChEBI" id="CHEBI:18420"/>
    </ligand>
</feature>
<sequence length="191" mass="21442">MQLVFATHNKNKFKEVAALMPNSIDLLSLDMIGCFEDIKETGTTLEENAKLKSDYIFRKYKFPCFADDTGLLVPALDSEPGVFSARYAGPQKNAEDNMAKLLKNLDGVENRSAYFKTIISLQLPIKHHFFEGRVNGVINKEKSGNQGFGYDPIFRPDGHSKTFAELPLSVKNEIGHRGKAIQQLISFLQQL</sequence>
<keyword evidence="7 10" id="KW-0546">Nucleotide metabolism</keyword>
<dbReference type="AlphaFoldDB" id="A0A1V6LTF5"/>
<feature type="active site" description="Proton acceptor" evidence="10">
    <location>
        <position position="68"/>
    </location>
</feature>
<name>A0A1V6LTF5_9FLAO</name>
<keyword evidence="13" id="KW-1185">Reference proteome</keyword>
<dbReference type="NCBIfam" id="TIGR00042">
    <property type="entry name" value="RdgB/HAM1 family non-canonical purine NTP pyrophosphatase"/>
    <property type="match status" value="1"/>
</dbReference>
<evidence type="ECO:0000256" key="1">
    <source>
        <dbReference type="ARBA" id="ARBA00008023"/>
    </source>
</evidence>
<feature type="binding site" evidence="10">
    <location>
        <begin position="7"/>
        <end position="12"/>
    </location>
    <ligand>
        <name>substrate</name>
    </ligand>
</feature>
<dbReference type="RefSeq" id="WP_080318524.1">
    <property type="nucleotide sequence ID" value="NZ_MTBC01000003.1"/>
</dbReference>
<evidence type="ECO:0000256" key="8">
    <source>
        <dbReference type="ARBA" id="ARBA00051875"/>
    </source>
</evidence>
<reference evidence="12 13" key="1">
    <citation type="submission" date="2016-12" db="EMBL/GenBank/DDBJ databases">
        <authorList>
            <person name="Song W.-J."/>
            <person name="Kurnit D.M."/>
        </authorList>
    </citation>
    <scope>NUCLEOTIDE SEQUENCE [LARGE SCALE GENOMIC DNA]</scope>
    <source>
        <strain evidence="12 13">HSG9</strain>
    </source>
</reference>
<feature type="binding site" evidence="10">
    <location>
        <position position="171"/>
    </location>
    <ligand>
        <name>substrate</name>
    </ligand>
</feature>
<comment type="similarity">
    <text evidence="1 10 11">Belongs to the HAM1 NTPase family.</text>
</comment>
<evidence type="ECO:0000256" key="4">
    <source>
        <dbReference type="ARBA" id="ARBA00022741"/>
    </source>
</evidence>
<dbReference type="GO" id="GO:0000166">
    <property type="term" value="F:nucleotide binding"/>
    <property type="evidence" value="ECO:0007669"/>
    <property type="project" value="UniProtKB-KW"/>
</dbReference>
<dbReference type="HAMAP" id="MF_01405">
    <property type="entry name" value="Non_canon_purine_NTPase"/>
    <property type="match status" value="1"/>
</dbReference>
<dbReference type="InterPro" id="IPR020922">
    <property type="entry name" value="dITP/XTP_pyrophosphatase"/>
</dbReference>
<dbReference type="Gene3D" id="3.90.950.10">
    <property type="match status" value="1"/>
</dbReference>
<dbReference type="FunFam" id="3.90.950.10:FF:000001">
    <property type="entry name" value="dITP/XTP pyrophosphatase"/>
    <property type="match status" value="1"/>
</dbReference>
<comment type="caution">
    <text evidence="10">Lacks conserved residue(s) required for the propagation of feature annotation.</text>
</comment>
<dbReference type="PANTHER" id="PTHR11067:SF9">
    <property type="entry name" value="INOSINE TRIPHOSPHATE PYROPHOSPHATASE"/>
    <property type="match status" value="1"/>
</dbReference>
<evidence type="ECO:0000256" key="7">
    <source>
        <dbReference type="ARBA" id="ARBA00023080"/>
    </source>
</evidence>
<evidence type="ECO:0000256" key="6">
    <source>
        <dbReference type="ARBA" id="ARBA00022842"/>
    </source>
</evidence>
<evidence type="ECO:0000256" key="9">
    <source>
        <dbReference type="ARBA" id="ARBA00052017"/>
    </source>
</evidence>
<comment type="catalytic activity">
    <reaction evidence="9 10">
        <text>XTP + H2O = XMP + diphosphate + H(+)</text>
        <dbReference type="Rhea" id="RHEA:28610"/>
        <dbReference type="ChEBI" id="CHEBI:15377"/>
        <dbReference type="ChEBI" id="CHEBI:15378"/>
        <dbReference type="ChEBI" id="CHEBI:33019"/>
        <dbReference type="ChEBI" id="CHEBI:57464"/>
        <dbReference type="ChEBI" id="CHEBI:61314"/>
        <dbReference type="EC" id="3.6.1.66"/>
    </reaction>
</comment>
<keyword evidence="4 10" id="KW-0547">Nucleotide-binding</keyword>